<dbReference type="GO" id="GO:0005886">
    <property type="term" value="C:plasma membrane"/>
    <property type="evidence" value="ECO:0007669"/>
    <property type="project" value="UniProtKB-SubCell"/>
</dbReference>
<evidence type="ECO:0000256" key="3">
    <source>
        <dbReference type="ARBA" id="ARBA00022692"/>
    </source>
</evidence>
<dbReference type="EMBL" id="CP006841">
    <property type="protein sequence ID" value="ALA68591.1"/>
    <property type="molecule type" value="Genomic_DNA"/>
</dbReference>
<feature type="transmembrane region" description="Helical" evidence="6">
    <location>
        <begin position="237"/>
        <end position="257"/>
    </location>
</feature>
<organism evidence="8 9">
    <name type="scientific">Corynebacterium lactis RW2-5</name>
    <dbReference type="NCBI Taxonomy" id="1408189"/>
    <lineage>
        <taxon>Bacteria</taxon>
        <taxon>Bacillati</taxon>
        <taxon>Actinomycetota</taxon>
        <taxon>Actinomycetes</taxon>
        <taxon>Mycobacteriales</taxon>
        <taxon>Corynebacteriaceae</taxon>
        <taxon>Corynebacterium</taxon>
    </lineage>
</organism>
<dbReference type="InterPro" id="IPR003838">
    <property type="entry name" value="ABC3_permease_C"/>
</dbReference>
<feature type="transmembrane region" description="Helical" evidence="6">
    <location>
        <begin position="42"/>
        <end position="70"/>
    </location>
</feature>
<name>A0A0K2H4F0_9CORY</name>
<accession>A0A0K2H4F0</accession>
<feature type="transmembrane region" description="Helical" evidence="6">
    <location>
        <begin position="447"/>
        <end position="468"/>
    </location>
</feature>
<dbReference type="AlphaFoldDB" id="A0A0K2H4F0"/>
<feature type="transmembrane region" description="Helical" evidence="6">
    <location>
        <begin position="319"/>
        <end position="336"/>
    </location>
</feature>
<evidence type="ECO:0000256" key="4">
    <source>
        <dbReference type="ARBA" id="ARBA00022989"/>
    </source>
</evidence>
<keyword evidence="5 6" id="KW-0472">Membrane</keyword>
<sequence>MTNTVLPQQDTASKVGHIPTSALADLSFRLQRAGQETRSGNGWLSTLAVIAMTVSTWLALVVAGGTMMFYRRSLVPPPPLPENPTPQDYAMQDNGDLYLQLAFIACVFVVPAMMGLVAQSAVLGAAGREGRLATLRLIGLSNGAVTRMTLVEILIQAGIGIAFGTVLSVSTAPFWALVSFDNDYLGTWDMLLPWWGYPAVWAIVLVLALAAALVGLKRVLVSPLGVSRREIPGAVKRWRLVVFIVLFVVTVVFINSLDVKSINVAATAYAAFAMLVIFSAVNIVAPFIVQLVARLSAPLGTASDFVATRRVATNAKESWRRVSAMTFLSLLLGYIAVIPKLEMAEDLIGATFANDIVVGIIITFIIGFTLLMVSTVLTQASAVYEQAALTKALDYIGAPVAFHRRAAFKQTFFPLFFTSFLAFLMGCFFGLILFGSAAEANPVSSRTVLVVSGYILAVILVGVATLAVDPLRRKLLNRQVRRND</sequence>
<keyword evidence="3 6" id="KW-0812">Transmembrane</keyword>
<comment type="subcellular location">
    <subcellularLocation>
        <location evidence="1">Cell membrane</location>
        <topology evidence="1">Multi-pass membrane protein</topology>
    </subcellularLocation>
</comment>
<dbReference type="STRING" id="1408189.CLAC_08410"/>
<dbReference type="KEGG" id="clw:CLAC_08410"/>
<keyword evidence="9" id="KW-1185">Reference proteome</keyword>
<feature type="transmembrane region" description="Helical" evidence="6">
    <location>
        <begin position="195"/>
        <end position="216"/>
    </location>
</feature>
<keyword evidence="2" id="KW-1003">Cell membrane</keyword>
<feature type="transmembrane region" description="Helical" evidence="6">
    <location>
        <begin position="148"/>
        <end position="175"/>
    </location>
</feature>
<dbReference type="OrthoDB" id="5118998at2"/>
<gene>
    <name evidence="8" type="ORF">CLAC_08410</name>
</gene>
<dbReference type="PATRIC" id="fig|1408189.4.peg.1683"/>
<evidence type="ECO:0000256" key="1">
    <source>
        <dbReference type="ARBA" id="ARBA00004651"/>
    </source>
</evidence>
<evidence type="ECO:0000259" key="7">
    <source>
        <dbReference type="Pfam" id="PF02687"/>
    </source>
</evidence>
<proteinExistence type="predicted"/>
<dbReference type="Proteomes" id="UP000058446">
    <property type="component" value="Chromosome"/>
</dbReference>
<evidence type="ECO:0000256" key="2">
    <source>
        <dbReference type="ARBA" id="ARBA00022475"/>
    </source>
</evidence>
<reference evidence="8 9" key="1">
    <citation type="submission" date="2013-10" db="EMBL/GenBank/DDBJ databases">
        <title>Complete genome sequence of Corynebacterium lactis DSM 45799(T), isolated from raw cow milk.</title>
        <authorList>
            <person name="Ruckert C."/>
            <person name="Albersmeier A."/>
            <person name="Lipski A."/>
            <person name="Kalinowski J."/>
        </authorList>
    </citation>
    <scope>NUCLEOTIDE SEQUENCE [LARGE SCALE GENOMIC DNA]</scope>
    <source>
        <strain evidence="8 9">RW2-5</strain>
    </source>
</reference>
<evidence type="ECO:0000256" key="6">
    <source>
        <dbReference type="SAM" id="Phobius"/>
    </source>
</evidence>
<feature type="transmembrane region" description="Helical" evidence="6">
    <location>
        <begin position="269"/>
        <end position="289"/>
    </location>
</feature>
<evidence type="ECO:0000313" key="9">
    <source>
        <dbReference type="Proteomes" id="UP000058446"/>
    </source>
</evidence>
<evidence type="ECO:0000313" key="8">
    <source>
        <dbReference type="EMBL" id="ALA68591.1"/>
    </source>
</evidence>
<dbReference type="RefSeq" id="WP_053412503.1">
    <property type="nucleotide sequence ID" value="NZ_CP006841.1"/>
</dbReference>
<feature type="transmembrane region" description="Helical" evidence="6">
    <location>
        <begin position="356"/>
        <end position="377"/>
    </location>
</feature>
<feature type="transmembrane region" description="Helical" evidence="6">
    <location>
        <begin position="97"/>
        <end position="127"/>
    </location>
</feature>
<dbReference type="Pfam" id="PF02687">
    <property type="entry name" value="FtsX"/>
    <property type="match status" value="1"/>
</dbReference>
<feature type="transmembrane region" description="Helical" evidence="6">
    <location>
        <begin position="412"/>
        <end position="435"/>
    </location>
</feature>
<protein>
    <recommendedName>
        <fullName evidence="7">ABC3 transporter permease C-terminal domain-containing protein</fullName>
    </recommendedName>
</protein>
<feature type="domain" description="ABC3 transporter permease C-terminal" evidence="7">
    <location>
        <begin position="105"/>
        <end position="220"/>
    </location>
</feature>
<evidence type="ECO:0000256" key="5">
    <source>
        <dbReference type="ARBA" id="ARBA00023136"/>
    </source>
</evidence>
<keyword evidence="4 6" id="KW-1133">Transmembrane helix</keyword>